<protein>
    <recommendedName>
        <fullName evidence="4">DUF3054 domain-containing protein</fullName>
    </recommendedName>
</protein>
<keyword evidence="1" id="KW-1133">Transmembrane helix</keyword>
<proteinExistence type="predicted"/>
<evidence type="ECO:0000256" key="1">
    <source>
        <dbReference type="SAM" id="Phobius"/>
    </source>
</evidence>
<dbReference type="Pfam" id="PF11255">
    <property type="entry name" value="DUF3054"/>
    <property type="match status" value="1"/>
</dbReference>
<organism evidence="2 3">
    <name type="scientific">Corynebacterium timonense</name>
    <dbReference type="NCBI Taxonomy" id="441500"/>
    <lineage>
        <taxon>Bacteria</taxon>
        <taxon>Bacillati</taxon>
        <taxon>Actinomycetota</taxon>
        <taxon>Actinomycetes</taxon>
        <taxon>Mycobacteriales</taxon>
        <taxon>Corynebacteriaceae</taxon>
        <taxon>Corynebacterium</taxon>
    </lineage>
</organism>
<sequence>MLHKPYAIAADFVAIAAFALLARAAHQTEEMPFTFLGWLETFVPFGVGLALAWLAVRRNTGWLIWLITLVVGLIIWGFYRDKLPHWSFVLVAGTTSAALMLGWRGIARLAVSRRR</sequence>
<feature type="transmembrane region" description="Helical" evidence="1">
    <location>
        <begin position="85"/>
        <end position="106"/>
    </location>
</feature>
<keyword evidence="1" id="KW-0812">Transmembrane</keyword>
<dbReference type="OrthoDB" id="3698172at2"/>
<dbReference type="EMBL" id="LT629765">
    <property type="protein sequence ID" value="SDS81346.1"/>
    <property type="molecule type" value="Genomic_DNA"/>
</dbReference>
<accession>A0A1H1VAB2</accession>
<evidence type="ECO:0008006" key="4">
    <source>
        <dbReference type="Google" id="ProtNLM"/>
    </source>
</evidence>
<dbReference type="STRING" id="1203190.GCA_000312345_02005"/>
<evidence type="ECO:0000313" key="3">
    <source>
        <dbReference type="Proteomes" id="UP000182237"/>
    </source>
</evidence>
<dbReference type="InterPro" id="IPR021414">
    <property type="entry name" value="DUF3054"/>
</dbReference>
<dbReference type="RefSeq" id="WP_019194794.1">
    <property type="nucleotide sequence ID" value="NZ_LT629765.1"/>
</dbReference>
<dbReference type="Proteomes" id="UP000182237">
    <property type="component" value="Chromosome I"/>
</dbReference>
<name>A0A1H1VAB2_9CORY</name>
<feature type="transmembrane region" description="Helical" evidence="1">
    <location>
        <begin position="34"/>
        <end position="55"/>
    </location>
</feature>
<gene>
    <name evidence="2" type="ORF">SAMN04488539_2449</name>
</gene>
<feature type="transmembrane region" description="Helical" evidence="1">
    <location>
        <begin position="62"/>
        <end position="79"/>
    </location>
</feature>
<keyword evidence="3" id="KW-1185">Reference proteome</keyword>
<dbReference type="AlphaFoldDB" id="A0A1H1VAB2"/>
<reference evidence="2 3" key="1">
    <citation type="submission" date="2016-10" db="EMBL/GenBank/DDBJ databases">
        <authorList>
            <person name="de Groot N.N."/>
        </authorList>
    </citation>
    <scope>NUCLEOTIDE SEQUENCE [LARGE SCALE GENOMIC DNA]</scope>
    <source>
        <strain evidence="2 3">DSM 45434</strain>
    </source>
</reference>
<evidence type="ECO:0000313" key="2">
    <source>
        <dbReference type="EMBL" id="SDS81346.1"/>
    </source>
</evidence>
<dbReference type="eggNOG" id="ENOG5031JFQ">
    <property type="taxonomic scope" value="Bacteria"/>
</dbReference>
<keyword evidence="1" id="KW-0472">Membrane</keyword>